<protein>
    <recommendedName>
        <fullName evidence="3">DUF6535 domain-containing protein</fullName>
    </recommendedName>
</protein>
<feature type="transmembrane region" description="Helical" evidence="2">
    <location>
        <begin position="142"/>
        <end position="165"/>
    </location>
</feature>
<keyword evidence="5" id="KW-1185">Reference proteome</keyword>
<evidence type="ECO:0000313" key="4">
    <source>
        <dbReference type="EMBL" id="GJE97184.1"/>
    </source>
</evidence>
<dbReference type="Proteomes" id="UP000703269">
    <property type="component" value="Unassembled WGS sequence"/>
</dbReference>
<keyword evidence="2" id="KW-0812">Transmembrane</keyword>
<dbReference type="AlphaFoldDB" id="A0A9P3GMX4"/>
<evidence type="ECO:0000256" key="2">
    <source>
        <dbReference type="SAM" id="Phobius"/>
    </source>
</evidence>
<gene>
    <name evidence="4" type="ORF">PsYK624_133970</name>
</gene>
<accession>A0A9P3GMX4</accession>
<comment type="caution">
    <text evidence="4">The sequence shown here is derived from an EMBL/GenBank/DDBJ whole genome shotgun (WGS) entry which is preliminary data.</text>
</comment>
<feature type="transmembrane region" description="Helical" evidence="2">
    <location>
        <begin position="221"/>
        <end position="244"/>
    </location>
</feature>
<evidence type="ECO:0000259" key="3">
    <source>
        <dbReference type="Pfam" id="PF20153"/>
    </source>
</evidence>
<evidence type="ECO:0000313" key="5">
    <source>
        <dbReference type="Proteomes" id="UP000703269"/>
    </source>
</evidence>
<proteinExistence type="predicted"/>
<organism evidence="4 5">
    <name type="scientific">Phanerochaete sordida</name>
    <dbReference type="NCBI Taxonomy" id="48140"/>
    <lineage>
        <taxon>Eukaryota</taxon>
        <taxon>Fungi</taxon>
        <taxon>Dikarya</taxon>
        <taxon>Basidiomycota</taxon>
        <taxon>Agaricomycotina</taxon>
        <taxon>Agaricomycetes</taxon>
        <taxon>Polyporales</taxon>
        <taxon>Phanerochaetaceae</taxon>
        <taxon>Phanerochaete</taxon>
    </lineage>
</organism>
<sequence>MHRSTASPGGGNTRAWLKAPSATRPKDDDMPPLGDLDDEDDEEGRIFSRYQKESSTWLLFSGILALLITLFITTCTPHPLRPRDTTQEITARLQHMHGQLLLAELARHGLNASALPYALAAAGPALAAEPDPESLAARMRDVWGPALCYSALIVSLTGALVCLRIKHGLMDCTLRFFPLAPATPDPPALRAAVARLREYRVSRAETVARTRRIAPVVPPMMYGAAAMFACGVVANLGAAAWLALAR</sequence>
<reference evidence="4 5" key="1">
    <citation type="submission" date="2021-08" db="EMBL/GenBank/DDBJ databases">
        <title>Draft Genome Sequence of Phanerochaete sordida strain YK-624.</title>
        <authorList>
            <person name="Mori T."/>
            <person name="Dohra H."/>
            <person name="Suzuki T."/>
            <person name="Kawagishi H."/>
            <person name="Hirai H."/>
        </authorList>
    </citation>
    <scope>NUCLEOTIDE SEQUENCE [LARGE SCALE GENOMIC DNA]</scope>
    <source>
        <strain evidence="4 5">YK-624</strain>
    </source>
</reference>
<keyword evidence="2" id="KW-1133">Transmembrane helix</keyword>
<feature type="transmembrane region" description="Helical" evidence="2">
    <location>
        <begin position="55"/>
        <end position="73"/>
    </location>
</feature>
<dbReference type="Pfam" id="PF20153">
    <property type="entry name" value="DUF6535"/>
    <property type="match status" value="1"/>
</dbReference>
<name>A0A9P3GMX4_9APHY</name>
<dbReference type="InterPro" id="IPR045338">
    <property type="entry name" value="DUF6535"/>
</dbReference>
<evidence type="ECO:0000256" key="1">
    <source>
        <dbReference type="SAM" id="MobiDB-lite"/>
    </source>
</evidence>
<feature type="domain" description="DUF6535" evidence="3">
    <location>
        <begin position="42"/>
        <end position="235"/>
    </location>
</feature>
<keyword evidence="2" id="KW-0472">Membrane</keyword>
<feature type="region of interest" description="Disordered" evidence="1">
    <location>
        <begin position="1"/>
        <end position="41"/>
    </location>
</feature>
<dbReference type="OrthoDB" id="2803116at2759"/>
<dbReference type="EMBL" id="BPQB01000068">
    <property type="protein sequence ID" value="GJE97184.1"/>
    <property type="molecule type" value="Genomic_DNA"/>
</dbReference>